<dbReference type="Pfam" id="PF20105">
    <property type="entry name" value="DUF6495"/>
    <property type="match status" value="1"/>
</dbReference>
<keyword evidence="2" id="KW-1185">Reference proteome</keyword>
<dbReference type="InterPro" id="IPR045470">
    <property type="entry name" value="DUF6495"/>
</dbReference>
<proteinExistence type="predicted"/>
<protein>
    <submittedName>
        <fullName evidence="1">Uncharacterized protein</fullName>
    </submittedName>
</protein>
<dbReference type="EMBL" id="VORB01000002">
    <property type="protein sequence ID" value="TXC82148.1"/>
    <property type="molecule type" value="Genomic_DNA"/>
</dbReference>
<sequence>MADQNHLFPILSLKELHGLEKEFIQYLAMSGIEAKEWETIKKEQPKKMGEMLLDFSQGVWKSRLSKINYINHLDENLMYAIHFLKEEAIIIGLRGEVDFKQWMDYNFKQLSTAIKDNLDKLSIFKELKKFQPDNRALEIYKHLKAGARISVEGDLYEILKTLSNGS</sequence>
<dbReference type="Proteomes" id="UP000321168">
    <property type="component" value="Unassembled WGS sequence"/>
</dbReference>
<gene>
    <name evidence="1" type="ORF">FRX97_03375</name>
</gene>
<reference evidence="1 2" key="1">
    <citation type="submission" date="2019-08" db="EMBL/GenBank/DDBJ databases">
        <title>Genome of Luteibaculum oceani JCM 18817.</title>
        <authorList>
            <person name="Bowman J.P."/>
        </authorList>
    </citation>
    <scope>NUCLEOTIDE SEQUENCE [LARGE SCALE GENOMIC DNA]</scope>
    <source>
        <strain evidence="1 2">JCM 18817</strain>
    </source>
</reference>
<organism evidence="1 2">
    <name type="scientific">Luteibaculum oceani</name>
    <dbReference type="NCBI Taxonomy" id="1294296"/>
    <lineage>
        <taxon>Bacteria</taxon>
        <taxon>Pseudomonadati</taxon>
        <taxon>Bacteroidota</taxon>
        <taxon>Flavobacteriia</taxon>
        <taxon>Flavobacteriales</taxon>
        <taxon>Luteibaculaceae</taxon>
        <taxon>Luteibaculum</taxon>
    </lineage>
</organism>
<comment type="caution">
    <text evidence="1">The sequence shown here is derived from an EMBL/GenBank/DDBJ whole genome shotgun (WGS) entry which is preliminary data.</text>
</comment>
<dbReference type="AlphaFoldDB" id="A0A5C6VFK8"/>
<accession>A0A5C6VFK8</accession>
<name>A0A5C6VFK8_9FLAO</name>
<evidence type="ECO:0000313" key="2">
    <source>
        <dbReference type="Proteomes" id="UP000321168"/>
    </source>
</evidence>
<dbReference type="OrthoDB" id="956723at2"/>
<dbReference type="RefSeq" id="WP_147013391.1">
    <property type="nucleotide sequence ID" value="NZ_VORB01000002.1"/>
</dbReference>
<evidence type="ECO:0000313" key="1">
    <source>
        <dbReference type="EMBL" id="TXC82148.1"/>
    </source>
</evidence>